<dbReference type="Proteomes" id="UP000228533">
    <property type="component" value="Unassembled WGS sequence"/>
</dbReference>
<dbReference type="Gene3D" id="1.10.8.60">
    <property type="match status" value="1"/>
</dbReference>
<evidence type="ECO:0000256" key="1">
    <source>
        <dbReference type="ARBA" id="ARBA00006360"/>
    </source>
</evidence>
<dbReference type="Gene3D" id="3.40.50.300">
    <property type="entry name" value="P-loop containing nucleotide triphosphate hydrolases"/>
    <property type="match status" value="1"/>
</dbReference>
<keyword evidence="7" id="KW-0862">Zinc</keyword>
<evidence type="ECO:0000259" key="12">
    <source>
        <dbReference type="SMART" id="SM00382"/>
    </source>
</evidence>
<dbReference type="InterPro" id="IPR008921">
    <property type="entry name" value="DNA_pol3_clamp-load_cplx_C"/>
</dbReference>
<dbReference type="GO" id="GO:0005524">
    <property type="term" value="F:ATP binding"/>
    <property type="evidence" value="ECO:0007669"/>
    <property type="project" value="UniProtKB-KW"/>
</dbReference>
<keyword evidence="5" id="KW-0479">Metal-binding</keyword>
<evidence type="ECO:0000256" key="6">
    <source>
        <dbReference type="ARBA" id="ARBA00022741"/>
    </source>
</evidence>
<proteinExistence type="inferred from homology"/>
<evidence type="ECO:0000256" key="8">
    <source>
        <dbReference type="ARBA" id="ARBA00022840"/>
    </source>
</evidence>
<dbReference type="GO" id="GO:0003677">
    <property type="term" value="F:DNA binding"/>
    <property type="evidence" value="ECO:0007669"/>
    <property type="project" value="InterPro"/>
</dbReference>
<dbReference type="SMART" id="SM00382">
    <property type="entry name" value="AAA"/>
    <property type="match status" value="1"/>
</dbReference>
<keyword evidence="8 11" id="KW-0067">ATP-binding</keyword>
<name>A0A2M6WSN3_9BACT</name>
<dbReference type="Pfam" id="PF13177">
    <property type="entry name" value="DNA_pol3_delta2"/>
    <property type="match status" value="1"/>
</dbReference>
<dbReference type="EC" id="2.7.7.7" evidence="11"/>
<dbReference type="AlphaFoldDB" id="A0A2M6WSN3"/>
<dbReference type="SUPFAM" id="SSF52540">
    <property type="entry name" value="P-loop containing nucleoside triphosphate hydrolases"/>
    <property type="match status" value="1"/>
</dbReference>
<dbReference type="CDD" id="cd00009">
    <property type="entry name" value="AAA"/>
    <property type="match status" value="1"/>
</dbReference>
<dbReference type="GO" id="GO:0046872">
    <property type="term" value="F:metal ion binding"/>
    <property type="evidence" value="ECO:0007669"/>
    <property type="project" value="UniProtKB-KW"/>
</dbReference>
<keyword evidence="3 11" id="KW-0548">Nucleotidyltransferase</keyword>
<comment type="caution">
    <text evidence="13">The sequence shown here is derived from an EMBL/GenBank/DDBJ whole genome shotgun (WGS) entry which is preliminary data.</text>
</comment>
<reference evidence="14" key="1">
    <citation type="submission" date="2017-09" db="EMBL/GenBank/DDBJ databases">
        <title>Depth-based differentiation of microbial function through sediment-hosted aquifers and enrichment of novel symbionts in the deep terrestrial subsurface.</title>
        <authorList>
            <person name="Probst A.J."/>
            <person name="Ladd B."/>
            <person name="Jarett J.K."/>
            <person name="Geller-Mcgrath D.E."/>
            <person name="Sieber C.M.K."/>
            <person name="Emerson J.B."/>
            <person name="Anantharaman K."/>
            <person name="Thomas B.C."/>
            <person name="Malmstrom R."/>
            <person name="Stieglmeier M."/>
            <person name="Klingl A."/>
            <person name="Woyke T."/>
            <person name="Ryan C.M."/>
            <person name="Banfield J.F."/>
        </authorList>
    </citation>
    <scope>NUCLEOTIDE SEQUENCE [LARGE SCALE GENOMIC DNA]</scope>
</reference>
<accession>A0A2M6WSN3</accession>
<keyword evidence="9 11" id="KW-0239">DNA-directed DNA polymerase</keyword>
<protein>
    <recommendedName>
        <fullName evidence="11">DNA polymerase III subunit gamma/tau</fullName>
        <ecNumber evidence="11">2.7.7.7</ecNumber>
    </recommendedName>
</protein>
<dbReference type="PANTHER" id="PTHR11669:SF0">
    <property type="entry name" value="PROTEIN STICHEL-LIKE 2"/>
    <property type="match status" value="1"/>
</dbReference>
<evidence type="ECO:0000313" key="13">
    <source>
        <dbReference type="EMBL" id="PIT95706.1"/>
    </source>
</evidence>
<dbReference type="PANTHER" id="PTHR11669">
    <property type="entry name" value="REPLICATION FACTOR C / DNA POLYMERASE III GAMMA-TAU SUBUNIT"/>
    <property type="match status" value="1"/>
</dbReference>
<dbReference type="InterPro" id="IPR012763">
    <property type="entry name" value="DNA_pol_III_sug/sutau_N"/>
</dbReference>
<dbReference type="Pfam" id="PF22608">
    <property type="entry name" value="DNAX_ATPase_lid"/>
    <property type="match status" value="1"/>
</dbReference>
<evidence type="ECO:0000313" key="14">
    <source>
        <dbReference type="Proteomes" id="UP000228533"/>
    </source>
</evidence>
<evidence type="ECO:0000256" key="3">
    <source>
        <dbReference type="ARBA" id="ARBA00022695"/>
    </source>
</evidence>
<keyword evidence="2 11" id="KW-0808">Transferase</keyword>
<evidence type="ECO:0000256" key="5">
    <source>
        <dbReference type="ARBA" id="ARBA00022723"/>
    </source>
</evidence>
<comment type="subunit">
    <text evidence="11">DNA polymerase III contains a core (composed of alpha, epsilon and theta chains) that associates with a tau subunit. This core dimerizes to form the POLIII' complex. PolIII' associates with the gamma complex (composed of gamma, delta, delta', psi and chi chains) and with the beta chain to form the complete DNA polymerase III complex.</text>
</comment>
<evidence type="ECO:0000256" key="7">
    <source>
        <dbReference type="ARBA" id="ARBA00022833"/>
    </source>
</evidence>
<dbReference type="Pfam" id="PF12169">
    <property type="entry name" value="DNA_pol3_gamma3"/>
    <property type="match status" value="1"/>
</dbReference>
<dbReference type="CDD" id="cd18137">
    <property type="entry name" value="HLD_clamp_pol_III_gamma_tau"/>
    <property type="match status" value="1"/>
</dbReference>
<gene>
    <name evidence="11 13" type="primary">dnaX</name>
    <name evidence="13" type="ORF">COT94_03905</name>
</gene>
<comment type="similarity">
    <text evidence="1 11">Belongs to the DnaX/STICHEL family.</text>
</comment>
<organism evidence="13 14">
    <name type="scientific">Candidatus Falkowbacteria bacterium CG10_big_fil_rev_8_21_14_0_10_37_14</name>
    <dbReference type="NCBI Taxonomy" id="1974561"/>
    <lineage>
        <taxon>Bacteria</taxon>
        <taxon>Candidatus Falkowiibacteriota</taxon>
    </lineage>
</organism>
<keyword evidence="4 11" id="KW-0235">DNA replication</keyword>
<feature type="domain" description="AAA+ ATPase" evidence="12">
    <location>
        <begin position="35"/>
        <end position="180"/>
    </location>
</feature>
<keyword evidence="6 11" id="KW-0547">Nucleotide-binding</keyword>
<dbReference type="NCBIfam" id="TIGR02397">
    <property type="entry name" value="dnaX_nterm"/>
    <property type="match status" value="1"/>
</dbReference>
<dbReference type="GO" id="GO:0003887">
    <property type="term" value="F:DNA-directed DNA polymerase activity"/>
    <property type="evidence" value="ECO:0007669"/>
    <property type="project" value="UniProtKB-KW"/>
</dbReference>
<comment type="function">
    <text evidence="11">DNA polymerase III is a complex, multichain enzyme responsible for most of the replicative synthesis in bacteria. This DNA polymerase also exhibits 3' to 5' exonuclease activity.</text>
</comment>
<dbReference type="GO" id="GO:0009360">
    <property type="term" value="C:DNA polymerase III complex"/>
    <property type="evidence" value="ECO:0007669"/>
    <property type="project" value="InterPro"/>
</dbReference>
<dbReference type="InterPro" id="IPR027417">
    <property type="entry name" value="P-loop_NTPase"/>
</dbReference>
<dbReference type="GO" id="GO:0006261">
    <property type="term" value="P:DNA-templated DNA replication"/>
    <property type="evidence" value="ECO:0007669"/>
    <property type="project" value="TreeGrafter"/>
</dbReference>
<dbReference type="SUPFAM" id="SSF48019">
    <property type="entry name" value="post-AAA+ oligomerization domain-like"/>
    <property type="match status" value="1"/>
</dbReference>
<evidence type="ECO:0000256" key="2">
    <source>
        <dbReference type="ARBA" id="ARBA00022679"/>
    </source>
</evidence>
<dbReference type="InterPro" id="IPR003593">
    <property type="entry name" value="AAA+_ATPase"/>
</dbReference>
<comment type="catalytic activity">
    <reaction evidence="10 11">
        <text>DNA(n) + a 2'-deoxyribonucleoside 5'-triphosphate = DNA(n+1) + diphosphate</text>
        <dbReference type="Rhea" id="RHEA:22508"/>
        <dbReference type="Rhea" id="RHEA-COMP:17339"/>
        <dbReference type="Rhea" id="RHEA-COMP:17340"/>
        <dbReference type="ChEBI" id="CHEBI:33019"/>
        <dbReference type="ChEBI" id="CHEBI:61560"/>
        <dbReference type="ChEBI" id="CHEBI:173112"/>
        <dbReference type="EC" id="2.7.7.7"/>
    </reaction>
</comment>
<dbReference type="FunFam" id="3.40.50.300:FF:000014">
    <property type="entry name" value="DNA polymerase III subunit gamma/tau"/>
    <property type="match status" value="1"/>
</dbReference>
<sequence length="546" mass="59554">MATLYRKYRPQSFSEVVGQNHIKLTLEYELKSGRLAHSYLFCGPRAVGKTTLSRVLAKSLNCLNRPEDSAEPCNHCQNCLEIISGAALDIIEIDAASHTGVDNVRENIIAGARVSPSTMKYKVFIIDEVHMLSSAAFNALLKIMEEPPAFVVFVLCTTEVHKIPSTIISRCQRFDFKKISVMDIVHKLDYILNAEGIAAEKGVLEAIARYSGGHMRDAESVLGQILALAERKREDQLLTITVEQAELVIPRSSLTQAIQLIEMLAIRDSGNAIRLVNLLVDDGYDLKTFLNDLIELLRQMLLLKINPELLPALGVDLGELITTQMLIVSEKINSTWCLKALQVLMPVRLAFKDTIFGQLPLEMAIVELSEGGVSKPTPVSPTSEPILTSQTKTVIVESCQPVPPSLGVSVSSNGGVVPFESTGALPDLNRILALWSDFISASKQASATLSFSLGVSRPIAVRGNKLILALKHKIHQERLAQVAVKSVAEEVLSRLCQTSMLIEAVLEEAPEILEVVEPVVLAPTASPANDPILDEMLKTFGGQVVG</sequence>
<evidence type="ECO:0000256" key="10">
    <source>
        <dbReference type="ARBA" id="ARBA00049244"/>
    </source>
</evidence>
<dbReference type="EMBL" id="PFAM01000023">
    <property type="protein sequence ID" value="PIT95706.1"/>
    <property type="molecule type" value="Genomic_DNA"/>
</dbReference>
<evidence type="ECO:0000256" key="9">
    <source>
        <dbReference type="ARBA" id="ARBA00022932"/>
    </source>
</evidence>
<dbReference type="InterPro" id="IPR022754">
    <property type="entry name" value="DNA_pol_III_gamma-3"/>
</dbReference>
<dbReference type="Gene3D" id="1.20.272.10">
    <property type="match status" value="1"/>
</dbReference>
<evidence type="ECO:0000256" key="11">
    <source>
        <dbReference type="RuleBase" id="RU364063"/>
    </source>
</evidence>
<dbReference type="InterPro" id="IPR045085">
    <property type="entry name" value="HLD_clamp_pol_III_gamma_tau"/>
</dbReference>
<evidence type="ECO:0000256" key="4">
    <source>
        <dbReference type="ARBA" id="ARBA00022705"/>
    </source>
</evidence>
<dbReference type="InterPro" id="IPR050238">
    <property type="entry name" value="DNA_Rep/Repair_Clamp_Loader"/>
</dbReference>